<reference evidence="3" key="1">
    <citation type="submission" date="2022-01" db="EMBL/GenBank/DDBJ databases">
        <title>Novel species in genus Dyadobacter.</title>
        <authorList>
            <person name="Ma C."/>
        </authorList>
    </citation>
    <scope>NUCLEOTIDE SEQUENCE</scope>
    <source>
        <strain evidence="3">CY357</strain>
    </source>
</reference>
<dbReference type="AlphaFoldDB" id="A0A9X1TTY3"/>
<evidence type="ECO:0000259" key="2">
    <source>
        <dbReference type="Pfam" id="PF20243"/>
    </source>
</evidence>
<evidence type="ECO:0000313" key="4">
    <source>
        <dbReference type="Proteomes" id="UP001139411"/>
    </source>
</evidence>
<organism evidence="3 4">
    <name type="scientific">Dyadobacter chenhuakuii</name>
    <dbReference type="NCBI Taxonomy" id="2909339"/>
    <lineage>
        <taxon>Bacteria</taxon>
        <taxon>Pseudomonadati</taxon>
        <taxon>Bacteroidota</taxon>
        <taxon>Cytophagia</taxon>
        <taxon>Cytophagales</taxon>
        <taxon>Spirosomataceae</taxon>
        <taxon>Dyadobacter</taxon>
    </lineage>
</organism>
<protein>
    <recommendedName>
        <fullName evidence="2">Copper-binding protein MbnP-like domain-containing protein</fullName>
    </recommendedName>
</protein>
<name>A0A9X1TTY3_9BACT</name>
<accession>A0A9X1TTY3</accession>
<keyword evidence="1" id="KW-0732">Signal</keyword>
<dbReference type="PROSITE" id="PS51257">
    <property type="entry name" value="PROKAR_LIPOPROTEIN"/>
    <property type="match status" value="1"/>
</dbReference>
<feature type="signal peptide" evidence="1">
    <location>
        <begin position="1"/>
        <end position="25"/>
    </location>
</feature>
<comment type="caution">
    <text evidence="3">The sequence shown here is derived from an EMBL/GenBank/DDBJ whole genome shotgun (WGS) entry which is preliminary data.</text>
</comment>
<feature type="domain" description="Copper-binding protein MbnP-like" evidence="2">
    <location>
        <begin position="35"/>
        <end position="247"/>
    </location>
</feature>
<evidence type="ECO:0000313" key="3">
    <source>
        <dbReference type="EMBL" id="MCF2499615.1"/>
    </source>
</evidence>
<sequence>MKRTFSYLLLSVTAVIFSASLISSCTDDPVPLPKGSISVKFDNVVGSKDLKFNSETYVNAAGEEFTVSALNYYISNIKFIAAGGNNYTVPQDSSYFLIREGNVDSQEITINNVPARNYTGIEFVIGIDSLRSVSDISKRKGILDKDSGPTNQEAMYWDWNPGYIFLKLEGSSDSATSSNSKFYYHIGGFGGLTTKTLNNIRVAKIDFGDQRAAVSENAASQINLKADILKVFNGPTKVRIKENGSVMFIPFSKNIADNYATMFSLGQIINK</sequence>
<dbReference type="InterPro" id="IPR046863">
    <property type="entry name" value="MbnP-like_dom"/>
</dbReference>
<dbReference type="Pfam" id="PF20243">
    <property type="entry name" value="MbnP"/>
    <property type="match status" value="1"/>
</dbReference>
<dbReference type="EMBL" id="JAKFFV010000008">
    <property type="protein sequence ID" value="MCF2499615.1"/>
    <property type="molecule type" value="Genomic_DNA"/>
</dbReference>
<dbReference type="Proteomes" id="UP001139411">
    <property type="component" value="Unassembled WGS sequence"/>
</dbReference>
<dbReference type="RefSeq" id="WP_235178315.1">
    <property type="nucleotide sequence ID" value="NZ_JAKFFV010000008.1"/>
</dbReference>
<gene>
    <name evidence="3" type="ORF">L0661_14945</name>
</gene>
<proteinExistence type="predicted"/>
<feature type="chain" id="PRO_5040984933" description="Copper-binding protein MbnP-like domain-containing protein" evidence="1">
    <location>
        <begin position="26"/>
        <end position="271"/>
    </location>
</feature>
<evidence type="ECO:0000256" key="1">
    <source>
        <dbReference type="SAM" id="SignalP"/>
    </source>
</evidence>